<evidence type="ECO:0000313" key="2">
    <source>
        <dbReference type="Proteomes" id="UP001198242"/>
    </source>
</evidence>
<dbReference type="AlphaFoldDB" id="A0AAE3E124"/>
<keyword evidence="2" id="KW-1185">Reference proteome</keyword>
<reference evidence="1 2" key="1">
    <citation type="submission" date="2021-10" db="EMBL/GenBank/DDBJ databases">
        <title>Anaerobic single-cell dispensing facilitates the cultivation of human gut bacteria.</title>
        <authorList>
            <person name="Afrizal A."/>
        </authorList>
    </citation>
    <scope>NUCLEOTIDE SEQUENCE [LARGE SCALE GENOMIC DNA]</scope>
    <source>
        <strain evidence="1 2">CLA-AA-H232</strain>
    </source>
</reference>
<dbReference type="Proteomes" id="UP001198242">
    <property type="component" value="Unassembled WGS sequence"/>
</dbReference>
<dbReference type="PANTHER" id="PTHR38440">
    <property type="entry name" value="UPF0398 PROTEIN YPSA"/>
    <property type="match status" value="1"/>
</dbReference>
<dbReference type="Gene3D" id="3.40.50.450">
    <property type="match status" value="1"/>
</dbReference>
<dbReference type="RefSeq" id="WP_308457094.1">
    <property type="nucleotide sequence ID" value="NZ_JAJEQM010000022.1"/>
</dbReference>
<proteinExistence type="predicted"/>
<protein>
    <submittedName>
        <fullName evidence="1">DUF1273 domain-containing protein</fullName>
    </submittedName>
</protein>
<accession>A0AAE3E124</accession>
<dbReference type="InterPro" id="IPR010697">
    <property type="entry name" value="YspA"/>
</dbReference>
<dbReference type="EMBL" id="JAJEQM010000022">
    <property type="protein sequence ID" value="MCC2211653.1"/>
    <property type="molecule type" value="Genomic_DNA"/>
</dbReference>
<sequence length="162" mass="18640">MDKSKTCFFTGHRKIAQSKIEIVKAQLAENIEKMITEYGVNTFIDGGALGFDTIAAETVIEMREKYQNIKLVMYLPCYGQSKMWKESEQFRYRMVLSKADKIIYITESVYTDDCMKLRNLKMIKDSSFCIAFCLMQKSGTGFTLRNAENVGIEIVNIADEIY</sequence>
<dbReference type="SUPFAM" id="SSF102405">
    <property type="entry name" value="MCP/YpsA-like"/>
    <property type="match status" value="1"/>
</dbReference>
<dbReference type="Pfam" id="PF06908">
    <property type="entry name" value="YpsA"/>
    <property type="match status" value="1"/>
</dbReference>
<gene>
    <name evidence="1" type="ORF">LKE05_12765</name>
</gene>
<organism evidence="1 2">
    <name type="scientific">Hominilimicola fabiformis</name>
    <dbReference type="NCBI Taxonomy" id="2885356"/>
    <lineage>
        <taxon>Bacteria</taxon>
        <taxon>Bacillati</taxon>
        <taxon>Bacillota</taxon>
        <taxon>Clostridia</taxon>
        <taxon>Eubacteriales</taxon>
        <taxon>Oscillospiraceae</taxon>
        <taxon>Hominilimicola</taxon>
    </lineage>
</organism>
<comment type="caution">
    <text evidence="1">The sequence shown here is derived from an EMBL/GenBank/DDBJ whole genome shotgun (WGS) entry which is preliminary data.</text>
</comment>
<name>A0AAE3E124_9FIRM</name>
<evidence type="ECO:0000313" key="1">
    <source>
        <dbReference type="EMBL" id="MCC2211653.1"/>
    </source>
</evidence>
<dbReference type="PANTHER" id="PTHR38440:SF1">
    <property type="entry name" value="UPF0398 PROTEIN SPR0331"/>
    <property type="match status" value="1"/>
</dbReference>